<evidence type="ECO:0000256" key="7">
    <source>
        <dbReference type="ARBA" id="ARBA00022989"/>
    </source>
</evidence>
<dbReference type="PANTHER" id="PTHR46012">
    <property type="entry name" value="IP22168P"/>
    <property type="match status" value="1"/>
</dbReference>
<evidence type="ECO:0000256" key="8">
    <source>
        <dbReference type="ARBA" id="ARBA00023136"/>
    </source>
</evidence>
<dbReference type="EMBL" id="GFPF01008003">
    <property type="protein sequence ID" value="MAA19149.1"/>
    <property type="molecule type" value="Transcribed_RNA"/>
</dbReference>
<evidence type="ECO:0000256" key="12">
    <source>
        <dbReference type="ARBA" id="ARBA00049181"/>
    </source>
</evidence>
<evidence type="ECO:0000256" key="10">
    <source>
        <dbReference type="ARBA" id="ARBA00037301"/>
    </source>
</evidence>
<evidence type="ECO:0000256" key="11">
    <source>
        <dbReference type="ARBA" id="ARBA00038854"/>
    </source>
</evidence>
<dbReference type="GO" id="GO:0016020">
    <property type="term" value="C:membrane"/>
    <property type="evidence" value="ECO:0007669"/>
    <property type="project" value="UniProtKB-SubCell"/>
</dbReference>
<dbReference type="InterPro" id="IPR002495">
    <property type="entry name" value="Glyco_trans_8"/>
</dbReference>
<proteinExistence type="inferred from homology"/>
<evidence type="ECO:0000256" key="6">
    <source>
        <dbReference type="ARBA" id="ARBA00022968"/>
    </source>
</evidence>
<dbReference type="PROSITE" id="PS51257">
    <property type="entry name" value="PROKAR_LIPOPROTEIN"/>
    <property type="match status" value="1"/>
</dbReference>
<dbReference type="GO" id="GO:0140563">
    <property type="term" value="F:UDP-D-xylose:beta-D-glucoside alpha-1,3-D-xylosyltransferase activity"/>
    <property type="evidence" value="ECO:0007669"/>
    <property type="project" value="UniProtKB-EC"/>
</dbReference>
<comment type="subcellular location">
    <subcellularLocation>
        <location evidence="1">Membrane</location>
        <topology evidence="1">Single-pass type II membrane protein</topology>
    </subcellularLocation>
</comment>
<dbReference type="InterPro" id="IPR029044">
    <property type="entry name" value="Nucleotide-diphossugar_trans"/>
</dbReference>
<protein>
    <recommendedName>
        <fullName evidence="11">UDP-D-xylose:beta-D-glucoside alpha-1,3-D-xylosyltransferase</fullName>
        <ecNumber evidence="11">2.4.2.42</ecNumber>
    </recommendedName>
</protein>
<dbReference type="InterPro" id="IPR051993">
    <property type="entry name" value="Glycosyltransferase_8"/>
</dbReference>
<keyword evidence="9" id="KW-0325">Glycoprotein</keyword>
<evidence type="ECO:0000256" key="1">
    <source>
        <dbReference type="ARBA" id="ARBA00004606"/>
    </source>
</evidence>
<dbReference type="SUPFAM" id="SSF53448">
    <property type="entry name" value="Nucleotide-diphospho-sugar transferases"/>
    <property type="match status" value="1"/>
</dbReference>
<dbReference type="AlphaFoldDB" id="A0A224YTT0"/>
<comment type="catalytic activity">
    <reaction evidence="12">
        <text>3-O-(beta-D-glucosyl)-L-seryl-[EGF-like domain protein] + UDP-alpha-D-xylose = 3-O-[alpha-D-xylosyl-(1-&gt;3)-beta-D-glucosyl]-L-seryl-[EGF-like domain protein] + UDP + H(+)</text>
        <dbReference type="Rhea" id="RHEA:56064"/>
        <dbReference type="Rhea" id="RHEA-COMP:14610"/>
        <dbReference type="Rhea" id="RHEA-COMP:14611"/>
        <dbReference type="ChEBI" id="CHEBI:15378"/>
        <dbReference type="ChEBI" id="CHEBI:57632"/>
        <dbReference type="ChEBI" id="CHEBI:58223"/>
        <dbReference type="ChEBI" id="CHEBI:140575"/>
        <dbReference type="ChEBI" id="CHEBI:140576"/>
        <dbReference type="EC" id="2.4.2.42"/>
    </reaction>
</comment>
<dbReference type="PANTHER" id="PTHR46012:SF2">
    <property type="entry name" value="IP22168P"/>
    <property type="match status" value="1"/>
</dbReference>
<comment type="function">
    <text evidence="10">Glycosyltransferase which elongates the O-linked glucose attached to EGF-like repeats in the extracellular domain of Notch proteins by catalyzing the addition of xylose.</text>
</comment>
<keyword evidence="4 13" id="KW-0808">Transferase</keyword>
<dbReference type="GO" id="GO:0016266">
    <property type="term" value="P:protein O-linked glycosylation via N-acetyl-galactosamine"/>
    <property type="evidence" value="ECO:0007669"/>
    <property type="project" value="TreeGrafter"/>
</dbReference>
<accession>A0A224YTT0</accession>
<sequence length="386" mass="44656">MADVRLTQLLVALCVLVVCGCLLVTRLGYVHVKVNWPEFRDVAEQRVEESAAFSTVALKRPPVSEKMTLVYVICENHFNLGIVAVKSAVAYSTTRLHLIIIADKQNEERMRKEYASWPDSVKKRVSCDVMPVWFPKENYYQWWAMFRPCTTQRLFLTRILPNEDAVLYVDTDVIFVHPVEDFWRKFYAMNEWQMAGMAPETENYSLNYYTTKALHPFVQPFALNAGLLMMNLTRMRAFDLENRVMRLKQEFEGRIPWADQDLLNIVFSRYPQGIFTFTCRWNFRGEHCHGEALCTDGPIAVVHASRKMVLDHLEPAFVTLHQTMQNFKLGQNLVDDFIDPLNESLQQTTLTGCTKELKKQLHLLRLSASRVDKITAQASATNKTQS</sequence>
<evidence type="ECO:0000256" key="9">
    <source>
        <dbReference type="ARBA" id="ARBA00023180"/>
    </source>
</evidence>
<evidence type="ECO:0000256" key="3">
    <source>
        <dbReference type="ARBA" id="ARBA00022676"/>
    </source>
</evidence>
<organism evidence="13">
    <name type="scientific">Rhipicephalus zambeziensis</name>
    <dbReference type="NCBI Taxonomy" id="60191"/>
    <lineage>
        <taxon>Eukaryota</taxon>
        <taxon>Metazoa</taxon>
        <taxon>Ecdysozoa</taxon>
        <taxon>Arthropoda</taxon>
        <taxon>Chelicerata</taxon>
        <taxon>Arachnida</taxon>
        <taxon>Acari</taxon>
        <taxon>Parasitiformes</taxon>
        <taxon>Ixodida</taxon>
        <taxon>Ixodoidea</taxon>
        <taxon>Ixodidae</taxon>
        <taxon>Rhipicephalinae</taxon>
        <taxon>Rhipicephalus</taxon>
        <taxon>Rhipicephalus</taxon>
    </lineage>
</organism>
<comment type="similarity">
    <text evidence="2">Belongs to the glycosyltransferase 8 family.</text>
</comment>
<dbReference type="EC" id="2.4.2.42" evidence="11"/>
<reference evidence="13" key="1">
    <citation type="journal article" date="2017" name="Parasit. Vectors">
        <title>Sialotranscriptomics of Rhipicephalus zambeziensis reveals intricate expression profiles of secretory proteins and suggests tight temporal transcriptional regulation during blood-feeding.</title>
        <authorList>
            <person name="de Castro M.H."/>
            <person name="de Klerk D."/>
            <person name="Pienaar R."/>
            <person name="Rees D.J.G."/>
            <person name="Mans B.J."/>
        </authorList>
    </citation>
    <scope>NUCLEOTIDE SEQUENCE</scope>
    <source>
        <tissue evidence="13">Salivary glands</tissue>
    </source>
</reference>
<evidence type="ECO:0000256" key="5">
    <source>
        <dbReference type="ARBA" id="ARBA00022692"/>
    </source>
</evidence>
<evidence type="ECO:0000256" key="4">
    <source>
        <dbReference type="ARBA" id="ARBA00022679"/>
    </source>
</evidence>
<evidence type="ECO:0000256" key="2">
    <source>
        <dbReference type="ARBA" id="ARBA00006351"/>
    </source>
</evidence>
<keyword evidence="3" id="KW-0328">Glycosyltransferase</keyword>
<dbReference type="Pfam" id="PF01501">
    <property type="entry name" value="Glyco_transf_8"/>
    <property type="match status" value="1"/>
</dbReference>
<keyword evidence="7" id="KW-1133">Transmembrane helix</keyword>
<evidence type="ECO:0000313" key="13">
    <source>
        <dbReference type="EMBL" id="MAA19149.1"/>
    </source>
</evidence>
<keyword evidence="6" id="KW-0735">Signal-anchor</keyword>
<keyword evidence="5" id="KW-0812">Transmembrane</keyword>
<name>A0A224YTT0_9ACAR</name>
<keyword evidence="8" id="KW-0472">Membrane</keyword>
<dbReference type="Gene3D" id="3.90.550.10">
    <property type="entry name" value="Spore Coat Polysaccharide Biosynthesis Protein SpsA, Chain A"/>
    <property type="match status" value="1"/>
</dbReference>